<dbReference type="Gene3D" id="3.10.180.10">
    <property type="entry name" value="2,3-Dihydroxybiphenyl 1,2-Dioxygenase, domain 1"/>
    <property type="match status" value="1"/>
</dbReference>
<dbReference type="PANTHER" id="PTHR36503:SF1">
    <property type="entry name" value="BLR2520 PROTEIN"/>
    <property type="match status" value="1"/>
</dbReference>
<keyword evidence="3" id="KW-1185">Reference proteome</keyword>
<dbReference type="InterPro" id="IPR037523">
    <property type="entry name" value="VOC_core"/>
</dbReference>
<dbReference type="Proteomes" id="UP000597761">
    <property type="component" value="Unassembled WGS sequence"/>
</dbReference>
<dbReference type="Pfam" id="PF00903">
    <property type="entry name" value="Glyoxalase"/>
    <property type="match status" value="1"/>
</dbReference>
<gene>
    <name evidence="2" type="ORF">GCM10011512_12090</name>
</gene>
<evidence type="ECO:0000313" key="3">
    <source>
        <dbReference type="Proteomes" id="UP000597761"/>
    </source>
</evidence>
<dbReference type="PANTHER" id="PTHR36503">
    <property type="entry name" value="BLR2520 PROTEIN"/>
    <property type="match status" value="1"/>
</dbReference>
<evidence type="ECO:0000259" key="1">
    <source>
        <dbReference type="PROSITE" id="PS51819"/>
    </source>
</evidence>
<dbReference type="EMBL" id="BMJI01000004">
    <property type="protein sequence ID" value="GGC86753.1"/>
    <property type="molecule type" value="Genomic_DNA"/>
</dbReference>
<feature type="domain" description="VOC" evidence="1">
    <location>
        <begin position="4"/>
        <end position="139"/>
    </location>
</feature>
<sequence>MKRGLHVVTLAVADLQRAVTFYRDGLGLATEGIIGSEYPPTPQTPGGETAMFPLEGGLILSLYPAGELAKDAGVPADAIGGTGISLGHVVPERDDVDAVLREAELAGGTVLGVAHERPWGIYSGYFRDLDGHLWEVLSFLPGSGPDADG</sequence>
<reference evidence="3" key="1">
    <citation type="journal article" date="2019" name="Int. J. Syst. Evol. Microbiol.">
        <title>The Global Catalogue of Microorganisms (GCM) 10K type strain sequencing project: providing services to taxonomists for standard genome sequencing and annotation.</title>
        <authorList>
            <consortium name="The Broad Institute Genomics Platform"/>
            <consortium name="The Broad Institute Genome Sequencing Center for Infectious Disease"/>
            <person name="Wu L."/>
            <person name="Ma J."/>
        </authorList>
    </citation>
    <scope>NUCLEOTIDE SEQUENCE [LARGE SCALE GENOMIC DNA]</scope>
    <source>
        <strain evidence="3">CGMCC 1.15480</strain>
    </source>
</reference>
<comment type="caution">
    <text evidence="2">The sequence shown here is derived from an EMBL/GenBank/DDBJ whole genome shotgun (WGS) entry which is preliminary data.</text>
</comment>
<protein>
    <submittedName>
        <fullName evidence="2">Glyoxalase</fullName>
    </submittedName>
</protein>
<dbReference type="PROSITE" id="PS51819">
    <property type="entry name" value="VOC"/>
    <property type="match status" value="1"/>
</dbReference>
<name>A0ABQ1NXD0_9MICC</name>
<dbReference type="SUPFAM" id="SSF54593">
    <property type="entry name" value="Glyoxalase/Bleomycin resistance protein/Dihydroxybiphenyl dioxygenase"/>
    <property type="match status" value="1"/>
</dbReference>
<dbReference type="InterPro" id="IPR029068">
    <property type="entry name" value="Glyas_Bleomycin-R_OHBP_Dase"/>
</dbReference>
<dbReference type="InterPro" id="IPR004360">
    <property type="entry name" value="Glyas_Fos-R_dOase_dom"/>
</dbReference>
<evidence type="ECO:0000313" key="2">
    <source>
        <dbReference type="EMBL" id="GGC86753.1"/>
    </source>
</evidence>
<proteinExistence type="predicted"/>
<accession>A0ABQ1NXD0</accession>
<dbReference type="RefSeq" id="WP_188667398.1">
    <property type="nucleotide sequence ID" value="NZ_BMJI01000004.1"/>
</dbReference>
<organism evidence="2 3">
    <name type="scientific">Tersicoccus solisilvae</name>
    <dbReference type="NCBI Taxonomy" id="1882339"/>
    <lineage>
        <taxon>Bacteria</taxon>
        <taxon>Bacillati</taxon>
        <taxon>Actinomycetota</taxon>
        <taxon>Actinomycetes</taxon>
        <taxon>Micrococcales</taxon>
        <taxon>Micrococcaceae</taxon>
        <taxon>Tersicoccus</taxon>
    </lineage>
</organism>